<feature type="repeat" description="ANK" evidence="3">
    <location>
        <begin position="30"/>
        <end position="62"/>
    </location>
</feature>
<keyword evidence="2 3" id="KW-0040">ANK repeat</keyword>
<dbReference type="EMBL" id="LHUJ01000171">
    <property type="protein sequence ID" value="KOR44896.1"/>
    <property type="molecule type" value="Genomic_DNA"/>
</dbReference>
<evidence type="ECO:0000256" key="1">
    <source>
        <dbReference type="ARBA" id="ARBA00022737"/>
    </source>
</evidence>
<dbReference type="RefSeq" id="WP_019302572.1">
    <property type="nucleotide sequence ID" value="NZ_CP036251.1"/>
</dbReference>
<evidence type="ECO:0000256" key="2">
    <source>
        <dbReference type="ARBA" id="ARBA00023043"/>
    </source>
</evidence>
<dbReference type="SUPFAM" id="SSF48403">
    <property type="entry name" value="Ankyrin repeat"/>
    <property type="match status" value="1"/>
</dbReference>
<name>A0AAP0ZMB1_9XANT</name>
<comment type="caution">
    <text evidence="4">The sequence shown here is derived from an EMBL/GenBank/DDBJ whole genome shotgun (WGS) entry which is preliminary data.</text>
</comment>
<evidence type="ECO:0000256" key="3">
    <source>
        <dbReference type="PROSITE-ProRule" id="PRU00023"/>
    </source>
</evidence>
<dbReference type="SMART" id="SM00248">
    <property type="entry name" value="ANK"/>
    <property type="match status" value="2"/>
</dbReference>
<evidence type="ECO:0000313" key="5">
    <source>
        <dbReference type="Proteomes" id="UP000036790"/>
    </source>
</evidence>
<dbReference type="PROSITE" id="PS50088">
    <property type="entry name" value="ANK_REPEAT"/>
    <property type="match status" value="2"/>
</dbReference>
<dbReference type="PANTHER" id="PTHR24171">
    <property type="entry name" value="ANKYRIN REPEAT DOMAIN-CONTAINING PROTEIN 39-RELATED"/>
    <property type="match status" value="1"/>
</dbReference>
<protein>
    <submittedName>
        <fullName evidence="4">Ankryin</fullName>
    </submittedName>
</protein>
<dbReference type="Pfam" id="PF12796">
    <property type="entry name" value="Ank_2"/>
    <property type="match status" value="1"/>
</dbReference>
<dbReference type="InterPro" id="IPR002110">
    <property type="entry name" value="Ankyrin_rpt"/>
</dbReference>
<dbReference type="InterPro" id="IPR036770">
    <property type="entry name" value="Ankyrin_rpt-contain_sf"/>
</dbReference>
<feature type="repeat" description="ANK" evidence="3">
    <location>
        <begin position="63"/>
        <end position="95"/>
    </location>
</feature>
<proteinExistence type="predicted"/>
<organism evidence="4 5">
    <name type="scientific">Xanthomonas oryzae</name>
    <dbReference type="NCBI Taxonomy" id="347"/>
    <lineage>
        <taxon>Bacteria</taxon>
        <taxon>Pseudomonadati</taxon>
        <taxon>Pseudomonadota</taxon>
        <taxon>Gammaproteobacteria</taxon>
        <taxon>Lysobacterales</taxon>
        <taxon>Lysobacteraceae</taxon>
        <taxon>Xanthomonas</taxon>
    </lineage>
</organism>
<keyword evidence="1" id="KW-0677">Repeat</keyword>
<accession>A0AAP0ZMB1</accession>
<dbReference type="Proteomes" id="UP000036790">
    <property type="component" value="Unassembled WGS sequence"/>
</dbReference>
<dbReference type="Gene3D" id="1.25.40.20">
    <property type="entry name" value="Ankyrin repeat-containing domain"/>
    <property type="match status" value="1"/>
</dbReference>
<dbReference type="PROSITE" id="PS50297">
    <property type="entry name" value="ANK_REP_REGION"/>
    <property type="match status" value="2"/>
</dbReference>
<gene>
    <name evidence="4" type="ORF">ADT25_09805</name>
</gene>
<evidence type="ECO:0000313" key="4">
    <source>
        <dbReference type="EMBL" id="KOR44896.1"/>
    </source>
</evidence>
<dbReference type="AlphaFoldDB" id="A0AAP0ZMB1"/>
<reference evidence="4 5" key="1">
    <citation type="submission" date="2015-07" db="EMBL/GenBank/DDBJ databases">
        <authorList>
            <consortium name="Consortium for Microbial Forensics and Genomics (microFORGE)"/>
            <person name="Knight B.M."/>
            <person name="Roberts D.P."/>
            <person name="Lin D."/>
            <person name="Hari K."/>
            <person name="Fletcher J."/>
            <person name="Melcher U."/>
            <person name="Blagden T."/>
            <person name="Winegar R.A."/>
        </authorList>
    </citation>
    <scope>NUCLEOTIDE SEQUENCE [LARGE SCALE GENOMIC DNA]</scope>
    <source>
        <strain evidence="4 5">X11-5A</strain>
    </source>
</reference>
<sequence length="120" mass="13021">MLIGDLFKDYGQLPEYIGIRLLDVNQVSLFGDRPINIAATRGSISGLEVLVSLGADVNSAGEHGYTPLHNAVEQGMVVAVKWLLERGANKEAVNDAGMTPRELALVLDEKELVEILSDQF</sequence>
<reference evidence="4 5" key="2">
    <citation type="submission" date="2015-09" db="EMBL/GenBank/DDBJ databases">
        <title>Draft genome sequence of Xanthomonas oryzae pv. USA str. X11-5A.</title>
        <authorList>
            <person name="Knight B.M."/>
            <person name="Roberts D.P."/>
            <person name="Lin D."/>
            <person name="Hari K."/>
            <person name="Fletcher J."/>
            <person name="Melcher U."/>
            <person name="Blagden T."/>
            <person name="Winegar R.A."/>
        </authorList>
    </citation>
    <scope>NUCLEOTIDE SEQUENCE [LARGE SCALE GENOMIC DNA]</scope>
    <source>
        <strain evidence="4 5">X11-5A</strain>
    </source>
</reference>